<evidence type="ECO:0000313" key="2">
    <source>
        <dbReference type="Ensembl" id="ENSEEEP00000062046.1"/>
    </source>
</evidence>
<feature type="signal peptide" evidence="1">
    <location>
        <begin position="1"/>
        <end position="18"/>
    </location>
</feature>
<dbReference type="Ensembl" id="ENSEEET00000061724.1">
    <property type="protein sequence ID" value="ENSEEEP00000062046.1"/>
    <property type="gene ID" value="ENSEEEG00000028409.1"/>
</dbReference>
<evidence type="ECO:0000256" key="1">
    <source>
        <dbReference type="SAM" id="SignalP"/>
    </source>
</evidence>
<proteinExistence type="predicted"/>
<reference evidence="2 3" key="1">
    <citation type="submission" date="2020-05" db="EMBL/GenBank/DDBJ databases">
        <title>Electrophorus electricus (electric eel) genome, fEleEle1, primary haplotype.</title>
        <authorList>
            <person name="Myers G."/>
            <person name="Meyer A."/>
            <person name="Fedrigo O."/>
            <person name="Formenti G."/>
            <person name="Rhie A."/>
            <person name="Tracey A."/>
            <person name="Sims Y."/>
            <person name="Jarvis E.D."/>
        </authorList>
    </citation>
    <scope>NUCLEOTIDE SEQUENCE [LARGE SCALE GENOMIC DNA]</scope>
</reference>
<name>A0AAY5EZ08_ELEEL</name>
<dbReference type="AlphaFoldDB" id="A0AAY5EZ08"/>
<sequence>IPILTSALLSSFSRCTLGHGVEALALARIKLTPDTQVKAESQFPMQLGVQGHTHLCDVPCATVTDQSHSATFRLSQHKVLLPYEVMRGSDACPSHQGKYGRGFLFLLIKCIPQMNLSKPITTKSEKINV</sequence>
<evidence type="ECO:0000313" key="3">
    <source>
        <dbReference type="Proteomes" id="UP000314983"/>
    </source>
</evidence>
<accession>A0AAY5EZ08</accession>
<reference evidence="2" key="3">
    <citation type="submission" date="2025-09" db="UniProtKB">
        <authorList>
            <consortium name="Ensembl"/>
        </authorList>
    </citation>
    <scope>IDENTIFICATION</scope>
</reference>
<protein>
    <submittedName>
        <fullName evidence="2">Uncharacterized protein</fullName>
    </submittedName>
</protein>
<feature type="chain" id="PRO_5044313322" evidence="1">
    <location>
        <begin position="19"/>
        <end position="129"/>
    </location>
</feature>
<organism evidence="2 3">
    <name type="scientific">Electrophorus electricus</name>
    <name type="common">Electric eel</name>
    <name type="synonym">Gymnotus electricus</name>
    <dbReference type="NCBI Taxonomy" id="8005"/>
    <lineage>
        <taxon>Eukaryota</taxon>
        <taxon>Metazoa</taxon>
        <taxon>Chordata</taxon>
        <taxon>Craniata</taxon>
        <taxon>Vertebrata</taxon>
        <taxon>Euteleostomi</taxon>
        <taxon>Actinopterygii</taxon>
        <taxon>Neopterygii</taxon>
        <taxon>Teleostei</taxon>
        <taxon>Ostariophysi</taxon>
        <taxon>Gymnotiformes</taxon>
        <taxon>Gymnotoidei</taxon>
        <taxon>Gymnotidae</taxon>
        <taxon>Electrophorus</taxon>
    </lineage>
</organism>
<dbReference type="Proteomes" id="UP000314983">
    <property type="component" value="Chromosome 3"/>
</dbReference>
<keyword evidence="3" id="KW-1185">Reference proteome</keyword>
<keyword evidence="1" id="KW-0732">Signal</keyword>
<reference evidence="2" key="2">
    <citation type="submission" date="2025-08" db="UniProtKB">
        <authorList>
            <consortium name="Ensembl"/>
        </authorList>
    </citation>
    <scope>IDENTIFICATION</scope>
</reference>